<dbReference type="InterPro" id="IPR036628">
    <property type="entry name" value="Clp_N_dom_sf"/>
</dbReference>
<evidence type="ECO:0000313" key="3">
    <source>
        <dbReference type="Proteomes" id="UP000320216"/>
    </source>
</evidence>
<accession>A0A5B8M694</accession>
<sequence length="153" mass="16332">MFEHFAGPARAAIENARVEAARRGSRRIGTEDVLTALVADERLARLVGADSAAIRGAAETLDRSALAAVGFELGDDWRHSPAALGKRTPLSAGTKAVLQSALLVAKAERAKQITRRHLLMALLTRRRPDPATTLLDQLGVDIGEIHARLVAEG</sequence>
<dbReference type="GO" id="GO:0006508">
    <property type="term" value="P:proteolysis"/>
    <property type="evidence" value="ECO:0007669"/>
    <property type="project" value="UniProtKB-KW"/>
</dbReference>
<evidence type="ECO:0000313" key="2">
    <source>
        <dbReference type="EMBL" id="QDZ16127.1"/>
    </source>
</evidence>
<feature type="domain" description="Clp R" evidence="1">
    <location>
        <begin position="91"/>
        <end position="149"/>
    </location>
</feature>
<dbReference type="AlphaFoldDB" id="A0A5B8M694"/>
<keyword evidence="3" id="KW-1185">Reference proteome</keyword>
<dbReference type="EMBL" id="CP042305">
    <property type="protein sequence ID" value="QDZ16127.1"/>
    <property type="molecule type" value="Genomic_DNA"/>
</dbReference>
<dbReference type="Pfam" id="PF02861">
    <property type="entry name" value="Clp_N"/>
    <property type="match status" value="1"/>
</dbReference>
<keyword evidence="2" id="KW-0645">Protease</keyword>
<dbReference type="Gene3D" id="1.10.1780.10">
    <property type="entry name" value="Clp, N-terminal domain"/>
    <property type="match status" value="1"/>
</dbReference>
<dbReference type="Proteomes" id="UP000320216">
    <property type="component" value="Chromosome"/>
</dbReference>
<name>A0A5B8M694_9MICO</name>
<proteinExistence type="predicted"/>
<dbReference type="RefSeq" id="WP_146322131.1">
    <property type="nucleotide sequence ID" value="NZ_CP042305.1"/>
</dbReference>
<evidence type="ECO:0000259" key="1">
    <source>
        <dbReference type="Pfam" id="PF02861"/>
    </source>
</evidence>
<dbReference type="KEGG" id="huw:FPZ11_16375"/>
<dbReference type="InterPro" id="IPR004176">
    <property type="entry name" value="Clp_R_N"/>
</dbReference>
<reference evidence="2 3" key="1">
    <citation type="submission" date="2019-07" db="EMBL/GenBank/DDBJ databases">
        <title>Full genome sequence of Humibacter sp. WJ7-1.</title>
        <authorList>
            <person name="Im W.-T."/>
        </authorList>
    </citation>
    <scope>NUCLEOTIDE SEQUENCE [LARGE SCALE GENOMIC DNA]</scope>
    <source>
        <strain evidence="2 3">WJ7-1</strain>
    </source>
</reference>
<keyword evidence="2" id="KW-0378">Hydrolase</keyword>
<dbReference type="SUPFAM" id="SSF81923">
    <property type="entry name" value="Double Clp-N motif"/>
    <property type="match status" value="1"/>
</dbReference>
<gene>
    <name evidence="2" type="ORF">FPZ11_16375</name>
</gene>
<organism evidence="2 3">
    <name type="scientific">Humibacter ginsenosidimutans</name>
    <dbReference type="NCBI Taxonomy" id="2599293"/>
    <lineage>
        <taxon>Bacteria</taxon>
        <taxon>Bacillati</taxon>
        <taxon>Actinomycetota</taxon>
        <taxon>Actinomycetes</taxon>
        <taxon>Micrococcales</taxon>
        <taxon>Microbacteriaceae</taxon>
        <taxon>Humibacter</taxon>
    </lineage>
</organism>
<dbReference type="OrthoDB" id="3628183at2"/>
<protein>
    <submittedName>
        <fullName evidence="2">Clp protease</fullName>
    </submittedName>
</protein>
<dbReference type="GO" id="GO:0008233">
    <property type="term" value="F:peptidase activity"/>
    <property type="evidence" value="ECO:0007669"/>
    <property type="project" value="UniProtKB-KW"/>
</dbReference>